<evidence type="ECO:0000313" key="3">
    <source>
        <dbReference type="Proteomes" id="UP001054945"/>
    </source>
</evidence>
<keyword evidence="1" id="KW-0812">Transmembrane</keyword>
<reference evidence="2 3" key="1">
    <citation type="submission" date="2021-06" db="EMBL/GenBank/DDBJ databases">
        <title>Caerostris extrusa draft genome.</title>
        <authorList>
            <person name="Kono N."/>
            <person name="Arakawa K."/>
        </authorList>
    </citation>
    <scope>NUCLEOTIDE SEQUENCE [LARGE SCALE GENOMIC DNA]</scope>
</reference>
<dbReference type="EMBL" id="BPLR01013202">
    <property type="protein sequence ID" value="GIY59437.1"/>
    <property type="molecule type" value="Genomic_DNA"/>
</dbReference>
<evidence type="ECO:0000256" key="1">
    <source>
        <dbReference type="SAM" id="Phobius"/>
    </source>
</evidence>
<keyword evidence="1" id="KW-1133">Transmembrane helix</keyword>
<proteinExistence type="predicted"/>
<feature type="transmembrane region" description="Helical" evidence="1">
    <location>
        <begin position="53"/>
        <end position="73"/>
    </location>
</feature>
<keyword evidence="3" id="KW-1185">Reference proteome</keyword>
<evidence type="ECO:0000313" key="2">
    <source>
        <dbReference type="EMBL" id="GIY59437.1"/>
    </source>
</evidence>
<sequence>MFYFSFVSVPHAIDPFDLDQTFPRKFHIQENYRCSQKELQYPPSRNGVALQAFYTPMLPVMPAALMTVIKTFLRHQWKRCVFFFSAFISLVDLLLQWS</sequence>
<protein>
    <submittedName>
        <fullName evidence="2">Uncharacterized protein</fullName>
    </submittedName>
</protein>
<dbReference type="Proteomes" id="UP001054945">
    <property type="component" value="Unassembled WGS sequence"/>
</dbReference>
<dbReference type="AlphaFoldDB" id="A0AAV4UNA8"/>
<organism evidence="2 3">
    <name type="scientific">Caerostris extrusa</name>
    <name type="common">Bark spider</name>
    <name type="synonym">Caerostris bankana</name>
    <dbReference type="NCBI Taxonomy" id="172846"/>
    <lineage>
        <taxon>Eukaryota</taxon>
        <taxon>Metazoa</taxon>
        <taxon>Ecdysozoa</taxon>
        <taxon>Arthropoda</taxon>
        <taxon>Chelicerata</taxon>
        <taxon>Arachnida</taxon>
        <taxon>Araneae</taxon>
        <taxon>Araneomorphae</taxon>
        <taxon>Entelegynae</taxon>
        <taxon>Araneoidea</taxon>
        <taxon>Araneidae</taxon>
        <taxon>Caerostris</taxon>
    </lineage>
</organism>
<keyword evidence="1" id="KW-0472">Membrane</keyword>
<comment type="caution">
    <text evidence="2">The sequence shown here is derived from an EMBL/GenBank/DDBJ whole genome shotgun (WGS) entry which is preliminary data.</text>
</comment>
<accession>A0AAV4UNA8</accession>
<name>A0AAV4UNA8_CAEEX</name>
<gene>
    <name evidence="2" type="ORF">CEXT_445011</name>
</gene>
<feature type="transmembrane region" description="Helical" evidence="1">
    <location>
        <begin position="80"/>
        <end position="97"/>
    </location>
</feature>